<gene>
    <name evidence="1" type="ORF">T07_10749</name>
</gene>
<sequence>MFPIPELLKISDGEQCQANKNTSKRLLHKESLACSDVTCSLVALKHVANYD</sequence>
<dbReference type="EMBL" id="JYDL01000197">
    <property type="protein sequence ID" value="KRX13508.1"/>
    <property type="molecule type" value="Genomic_DNA"/>
</dbReference>
<protein>
    <submittedName>
        <fullName evidence="1">Uncharacterized protein</fullName>
    </submittedName>
</protein>
<accession>A0A0V0RG77</accession>
<dbReference type="AlphaFoldDB" id="A0A0V0RG77"/>
<evidence type="ECO:0000313" key="2">
    <source>
        <dbReference type="Proteomes" id="UP000054630"/>
    </source>
</evidence>
<reference evidence="1 2" key="1">
    <citation type="submission" date="2015-01" db="EMBL/GenBank/DDBJ databases">
        <title>Evolution of Trichinella species and genotypes.</title>
        <authorList>
            <person name="Korhonen P.K."/>
            <person name="Edoardo P."/>
            <person name="Giuseppe L.R."/>
            <person name="Gasser R.B."/>
        </authorList>
    </citation>
    <scope>NUCLEOTIDE SEQUENCE [LARGE SCALE GENOMIC DNA]</scope>
    <source>
        <strain evidence="1">ISS37</strain>
    </source>
</reference>
<evidence type="ECO:0000313" key="1">
    <source>
        <dbReference type="EMBL" id="KRX13508.1"/>
    </source>
</evidence>
<organism evidence="1 2">
    <name type="scientific">Trichinella nelsoni</name>
    <dbReference type="NCBI Taxonomy" id="6336"/>
    <lineage>
        <taxon>Eukaryota</taxon>
        <taxon>Metazoa</taxon>
        <taxon>Ecdysozoa</taxon>
        <taxon>Nematoda</taxon>
        <taxon>Enoplea</taxon>
        <taxon>Dorylaimia</taxon>
        <taxon>Trichinellida</taxon>
        <taxon>Trichinellidae</taxon>
        <taxon>Trichinella</taxon>
    </lineage>
</organism>
<keyword evidence="2" id="KW-1185">Reference proteome</keyword>
<comment type="caution">
    <text evidence="1">The sequence shown here is derived from an EMBL/GenBank/DDBJ whole genome shotgun (WGS) entry which is preliminary data.</text>
</comment>
<proteinExistence type="predicted"/>
<dbReference type="Proteomes" id="UP000054630">
    <property type="component" value="Unassembled WGS sequence"/>
</dbReference>
<name>A0A0V0RG77_9BILA</name>